<dbReference type="Proteomes" id="UP001500320">
    <property type="component" value="Unassembled WGS sequence"/>
</dbReference>
<accession>A0ABP6NJU7</accession>
<feature type="transmembrane region" description="Helical" evidence="1">
    <location>
        <begin position="72"/>
        <end position="90"/>
    </location>
</feature>
<organism evidence="2 3">
    <name type="scientific">Planomonospora alba</name>
    <dbReference type="NCBI Taxonomy" id="161354"/>
    <lineage>
        <taxon>Bacteria</taxon>
        <taxon>Bacillati</taxon>
        <taxon>Actinomycetota</taxon>
        <taxon>Actinomycetes</taxon>
        <taxon>Streptosporangiales</taxon>
        <taxon>Streptosporangiaceae</taxon>
        <taxon>Planomonospora</taxon>
    </lineage>
</organism>
<name>A0ABP6NJU7_9ACTN</name>
<evidence type="ECO:0000256" key="1">
    <source>
        <dbReference type="SAM" id="Phobius"/>
    </source>
</evidence>
<feature type="transmembrane region" description="Helical" evidence="1">
    <location>
        <begin position="47"/>
        <end position="65"/>
    </location>
</feature>
<evidence type="ECO:0000313" key="3">
    <source>
        <dbReference type="Proteomes" id="UP001500320"/>
    </source>
</evidence>
<feature type="transmembrane region" description="Helical" evidence="1">
    <location>
        <begin position="96"/>
        <end position="114"/>
    </location>
</feature>
<evidence type="ECO:0000313" key="2">
    <source>
        <dbReference type="EMBL" id="GAA3148659.1"/>
    </source>
</evidence>
<keyword evidence="3" id="KW-1185">Reference proteome</keyword>
<reference evidence="3" key="1">
    <citation type="journal article" date="2019" name="Int. J. Syst. Evol. Microbiol.">
        <title>The Global Catalogue of Microorganisms (GCM) 10K type strain sequencing project: providing services to taxonomists for standard genome sequencing and annotation.</title>
        <authorList>
            <consortium name="The Broad Institute Genomics Platform"/>
            <consortium name="The Broad Institute Genome Sequencing Center for Infectious Disease"/>
            <person name="Wu L."/>
            <person name="Ma J."/>
        </authorList>
    </citation>
    <scope>NUCLEOTIDE SEQUENCE [LARGE SCALE GENOMIC DNA]</scope>
    <source>
        <strain evidence="3">JCM 9373</strain>
    </source>
</reference>
<evidence type="ECO:0008006" key="4">
    <source>
        <dbReference type="Google" id="ProtNLM"/>
    </source>
</evidence>
<sequence>MDDGSGPLPDPRHQSRARRTLAGLLLALFAAFLLYRTLHAGHLEQTALFYVGVPAVIAITVVLRARPRSATGTVMAAITVGLALAGPLLGEGIVCLVMAAPLFYLVGLVIGLVADSVRGKGVNALAAPLVLLAVAGGGAELAAPPRDTEVSATRRAAGADVERALAAAPGFGPVGSAFLKLGFPRPVRSRGEGLDIGDTREVTFTPRRSLGIGAAPQPRAMTLQVTRRSPGRVTFAVVRDTTLARWMDLREAEFAWSGDRLTVTLRYRRTFDPGWYFGPLQRYAAGEAAGYLAETFTRGAR</sequence>
<gene>
    <name evidence="2" type="ORF">GCM10010466_44510</name>
</gene>
<dbReference type="RefSeq" id="WP_344862555.1">
    <property type="nucleotide sequence ID" value="NZ_BAAAUT010000037.1"/>
</dbReference>
<keyword evidence="1" id="KW-0472">Membrane</keyword>
<keyword evidence="1" id="KW-0812">Transmembrane</keyword>
<protein>
    <recommendedName>
        <fullName evidence="4">SRPBCC family protein</fullName>
    </recommendedName>
</protein>
<comment type="caution">
    <text evidence="2">The sequence shown here is derived from an EMBL/GenBank/DDBJ whole genome shotgun (WGS) entry which is preliminary data.</text>
</comment>
<feature type="transmembrane region" description="Helical" evidence="1">
    <location>
        <begin position="121"/>
        <end position="139"/>
    </location>
</feature>
<proteinExistence type="predicted"/>
<keyword evidence="1" id="KW-1133">Transmembrane helix</keyword>
<feature type="transmembrane region" description="Helical" evidence="1">
    <location>
        <begin position="21"/>
        <end position="41"/>
    </location>
</feature>
<dbReference type="EMBL" id="BAAAUT010000037">
    <property type="protein sequence ID" value="GAA3148659.1"/>
    <property type="molecule type" value="Genomic_DNA"/>
</dbReference>